<proteinExistence type="predicted"/>
<dbReference type="Proteomes" id="UP000410492">
    <property type="component" value="Unassembled WGS sequence"/>
</dbReference>
<protein>
    <submittedName>
        <fullName evidence="1">Uncharacterized protein</fullName>
    </submittedName>
</protein>
<evidence type="ECO:0000313" key="2">
    <source>
        <dbReference type="Proteomes" id="UP000410492"/>
    </source>
</evidence>
<sequence>LHFGIGSVCNWWRWRFSAFVFQFEFNSFKSKPSAFVWDCWKFVASFLHFCLNPGITGFQ</sequence>
<organism evidence="1 2">
    <name type="scientific">Callosobruchus maculatus</name>
    <name type="common">Southern cowpea weevil</name>
    <name type="synonym">Pulse bruchid</name>
    <dbReference type="NCBI Taxonomy" id="64391"/>
    <lineage>
        <taxon>Eukaryota</taxon>
        <taxon>Metazoa</taxon>
        <taxon>Ecdysozoa</taxon>
        <taxon>Arthropoda</taxon>
        <taxon>Hexapoda</taxon>
        <taxon>Insecta</taxon>
        <taxon>Pterygota</taxon>
        <taxon>Neoptera</taxon>
        <taxon>Endopterygota</taxon>
        <taxon>Coleoptera</taxon>
        <taxon>Polyphaga</taxon>
        <taxon>Cucujiformia</taxon>
        <taxon>Chrysomeloidea</taxon>
        <taxon>Chrysomelidae</taxon>
        <taxon>Bruchinae</taxon>
        <taxon>Bruchini</taxon>
        <taxon>Callosobruchus</taxon>
    </lineage>
</organism>
<evidence type="ECO:0000313" key="1">
    <source>
        <dbReference type="EMBL" id="VEN61115.1"/>
    </source>
</evidence>
<reference evidence="1 2" key="1">
    <citation type="submission" date="2019-01" db="EMBL/GenBank/DDBJ databases">
        <authorList>
            <person name="Sayadi A."/>
        </authorList>
    </citation>
    <scope>NUCLEOTIDE SEQUENCE [LARGE SCALE GENOMIC DNA]</scope>
</reference>
<dbReference type="EMBL" id="CAACVG010012968">
    <property type="protein sequence ID" value="VEN61115.1"/>
    <property type="molecule type" value="Genomic_DNA"/>
</dbReference>
<dbReference type="AlphaFoldDB" id="A0A653DLP0"/>
<name>A0A653DLP0_CALMS</name>
<feature type="non-terminal residue" evidence="1">
    <location>
        <position position="1"/>
    </location>
</feature>
<accession>A0A653DLP0</accession>
<gene>
    <name evidence="1" type="ORF">CALMAC_LOCUS18602</name>
</gene>
<keyword evidence="2" id="KW-1185">Reference proteome</keyword>